<evidence type="ECO:0000313" key="1">
    <source>
        <dbReference type="EMBL" id="JAD66245.1"/>
    </source>
</evidence>
<organism evidence="1">
    <name type="scientific">Arundo donax</name>
    <name type="common">Giant reed</name>
    <name type="synonym">Donax arundinaceus</name>
    <dbReference type="NCBI Taxonomy" id="35708"/>
    <lineage>
        <taxon>Eukaryota</taxon>
        <taxon>Viridiplantae</taxon>
        <taxon>Streptophyta</taxon>
        <taxon>Embryophyta</taxon>
        <taxon>Tracheophyta</taxon>
        <taxon>Spermatophyta</taxon>
        <taxon>Magnoliopsida</taxon>
        <taxon>Liliopsida</taxon>
        <taxon>Poales</taxon>
        <taxon>Poaceae</taxon>
        <taxon>PACMAD clade</taxon>
        <taxon>Arundinoideae</taxon>
        <taxon>Arundineae</taxon>
        <taxon>Arundo</taxon>
    </lineage>
</organism>
<reference evidence="1" key="2">
    <citation type="journal article" date="2015" name="Data Brief">
        <title>Shoot transcriptome of the giant reed, Arundo donax.</title>
        <authorList>
            <person name="Barrero R.A."/>
            <person name="Guerrero F.D."/>
            <person name="Moolhuijzen P."/>
            <person name="Goolsby J.A."/>
            <person name="Tidwell J."/>
            <person name="Bellgard S.E."/>
            <person name="Bellgard M.I."/>
        </authorList>
    </citation>
    <scope>NUCLEOTIDE SEQUENCE</scope>
    <source>
        <tissue evidence="1">Shoot tissue taken approximately 20 cm above the soil surface</tissue>
    </source>
</reference>
<name>A0A0A9BYL5_ARUDO</name>
<accession>A0A0A9BYL5</accession>
<dbReference type="EMBL" id="GBRH01231650">
    <property type="protein sequence ID" value="JAD66245.1"/>
    <property type="molecule type" value="Transcribed_RNA"/>
</dbReference>
<sequence>MVEILFLQYCSCSFNSEHSWDDFEIVFGWFEV</sequence>
<reference evidence="1" key="1">
    <citation type="submission" date="2014-09" db="EMBL/GenBank/DDBJ databases">
        <authorList>
            <person name="Magalhaes I.L.F."/>
            <person name="Oliveira U."/>
            <person name="Santos F.R."/>
            <person name="Vidigal T.H.D.A."/>
            <person name="Brescovit A.D."/>
            <person name="Santos A.J."/>
        </authorList>
    </citation>
    <scope>NUCLEOTIDE SEQUENCE</scope>
    <source>
        <tissue evidence="1">Shoot tissue taken approximately 20 cm above the soil surface</tissue>
    </source>
</reference>
<proteinExistence type="predicted"/>
<protein>
    <submittedName>
        <fullName evidence="1">Uncharacterized protein</fullName>
    </submittedName>
</protein>
<dbReference type="AlphaFoldDB" id="A0A0A9BYL5"/>